<proteinExistence type="predicted"/>
<dbReference type="GO" id="GO:0046983">
    <property type="term" value="F:protein dimerization activity"/>
    <property type="evidence" value="ECO:0007669"/>
    <property type="project" value="InterPro"/>
</dbReference>
<dbReference type="Pfam" id="PF14372">
    <property type="entry name" value="hAT-like_RNase-H"/>
    <property type="match status" value="1"/>
</dbReference>
<evidence type="ECO:0000313" key="4">
    <source>
        <dbReference type="EMBL" id="KAE8671427.1"/>
    </source>
</evidence>
<dbReference type="AlphaFoldDB" id="A0A6A2YD97"/>
<dbReference type="Proteomes" id="UP000436088">
    <property type="component" value="Unassembled WGS sequence"/>
</dbReference>
<dbReference type="PANTHER" id="PTHR23272:SF184">
    <property type="entry name" value="OS03G0311250 PROTEIN"/>
    <property type="match status" value="1"/>
</dbReference>
<keyword evidence="5" id="KW-1185">Reference proteome</keyword>
<gene>
    <name evidence="4" type="ORF">F3Y22_tig00111954pilonHSYRG00181</name>
</gene>
<dbReference type="GO" id="GO:0003677">
    <property type="term" value="F:DNA binding"/>
    <property type="evidence" value="ECO:0007669"/>
    <property type="project" value="InterPro"/>
</dbReference>
<protein>
    <recommendedName>
        <fullName evidence="6">HAT C-terminal dimerisation domain-containing protein</fullName>
    </recommendedName>
</protein>
<feature type="region of interest" description="Disordered" evidence="1">
    <location>
        <begin position="215"/>
        <end position="238"/>
    </location>
</feature>
<organism evidence="4 5">
    <name type="scientific">Hibiscus syriacus</name>
    <name type="common">Rose of Sharon</name>
    <dbReference type="NCBI Taxonomy" id="106335"/>
    <lineage>
        <taxon>Eukaryota</taxon>
        <taxon>Viridiplantae</taxon>
        <taxon>Streptophyta</taxon>
        <taxon>Embryophyta</taxon>
        <taxon>Tracheophyta</taxon>
        <taxon>Spermatophyta</taxon>
        <taxon>Magnoliopsida</taxon>
        <taxon>eudicotyledons</taxon>
        <taxon>Gunneridae</taxon>
        <taxon>Pentapetalae</taxon>
        <taxon>rosids</taxon>
        <taxon>malvids</taxon>
        <taxon>Malvales</taxon>
        <taxon>Malvaceae</taxon>
        <taxon>Malvoideae</taxon>
        <taxon>Hibiscus</taxon>
    </lineage>
</organism>
<dbReference type="InterPro" id="IPR008906">
    <property type="entry name" value="HATC_C_dom"/>
</dbReference>
<evidence type="ECO:0000256" key="1">
    <source>
        <dbReference type="SAM" id="MobiDB-lite"/>
    </source>
</evidence>
<evidence type="ECO:0000313" key="5">
    <source>
        <dbReference type="Proteomes" id="UP000436088"/>
    </source>
</evidence>
<sequence>MKVRTLVRYVRSSPARLQKFKTCIEEEKEDSKSLITLDVETRWNSTFLMLESAIKFKKAFASLYMKDSSCFKELRKVGGGPIEDDWKRVSSFLPFLSIFYDATLRLSGSRYVTCNHYAHEIYGTRLMISNISDDDEGIKKMAAQMMSKYDKYYGNIDNINIMMFVGVILDPRHKLNYVNWIVHDSYDETQATLLFLKIKMVLQSLFDSYASSMPPSKTSDMSSSTSTSLSNFTQGGTQRGGKIDLQQLMASKFQRDTGCLLTSANKNELEKYLEDACESHVLNFDILQWWKDQPKRYPILHRMAKDVLAIPISTVASESAFSTGVVSLILFALH</sequence>
<dbReference type="EMBL" id="VEPZ02001470">
    <property type="protein sequence ID" value="KAE8671427.1"/>
    <property type="molecule type" value="Genomic_DNA"/>
</dbReference>
<dbReference type="InterPro" id="IPR025525">
    <property type="entry name" value="hAT-like_transposase_RNase-H"/>
</dbReference>
<dbReference type="SUPFAM" id="SSF53098">
    <property type="entry name" value="Ribonuclease H-like"/>
    <property type="match status" value="1"/>
</dbReference>
<name>A0A6A2YD97_HIBSY</name>
<feature type="compositionally biased region" description="Low complexity" evidence="1">
    <location>
        <begin position="215"/>
        <end position="230"/>
    </location>
</feature>
<comment type="caution">
    <text evidence="4">The sequence shown here is derived from an EMBL/GenBank/DDBJ whole genome shotgun (WGS) entry which is preliminary data.</text>
</comment>
<feature type="domain" description="HAT C-terminal dimerisation" evidence="2">
    <location>
        <begin position="268"/>
        <end position="325"/>
    </location>
</feature>
<reference evidence="4" key="1">
    <citation type="submission" date="2019-09" db="EMBL/GenBank/DDBJ databases">
        <title>Draft genome information of white flower Hibiscus syriacus.</title>
        <authorList>
            <person name="Kim Y.-M."/>
        </authorList>
    </citation>
    <scope>NUCLEOTIDE SEQUENCE [LARGE SCALE GENOMIC DNA]</scope>
    <source>
        <strain evidence="4">YM2019G1</strain>
    </source>
</reference>
<dbReference type="InterPro" id="IPR012337">
    <property type="entry name" value="RNaseH-like_sf"/>
</dbReference>
<dbReference type="PANTHER" id="PTHR23272">
    <property type="entry name" value="BED FINGER-RELATED"/>
    <property type="match status" value="1"/>
</dbReference>
<evidence type="ECO:0000259" key="3">
    <source>
        <dbReference type="Pfam" id="PF14372"/>
    </source>
</evidence>
<evidence type="ECO:0000259" key="2">
    <source>
        <dbReference type="Pfam" id="PF05699"/>
    </source>
</evidence>
<dbReference type="Pfam" id="PF05699">
    <property type="entry name" value="Dimer_Tnp_hAT"/>
    <property type="match status" value="1"/>
</dbReference>
<evidence type="ECO:0008006" key="6">
    <source>
        <dbReference type="Google" id="ProtNLM"/>
    </source>
</evidence>
<feature type="domain" description="hAT-like transposase RNase-H fold" evidence="3">
    <location>
        <begin position="107"/>
        <end position="209"/>
    </location>
</feature>
<accession>A0A6A2YD97</accession>